<dbReference type="Pfam" id="PF01850">
    <property type="entry name" value="PIN"/>
    <property type="match status" value="1"/>
</dbReference>
<dbReference type="InterPro" id="IPR029060">
    <property type="entry name" value="PIN-like_dom_sf"/>
</dbReference>
<dbReference type="InterPro" id="IPR002716">
    <property type="entry name" value="PIN_dom"/>
</dbReference>
<dbReference type="AlphaFoldDB" id="A0A927B4P0"/>
<feature type="domain" description="PIN" evidence="8">
    <location>
        <begin position="1"/>
        <end position="110"/>
    </location>
</feature>
<evidence type="ECO:0000256" key="3">
    <source>
        <dbReference type="ARBA" id="ARBA00022722"/>
    </source>
</evidence>
<keyword evidence="6" id="KW-0460">Magnesium</keyword>
<dbReference type="RefSeq" id="WP_191040848.1">
    <property type="nucleotide sequence ID" value="NZ_JACXAA010000007.1"/>
</dbReference>
<keyword evidence="2" id="KW-1277">Toxin-antitoxin system</keyword>
<dbReference type="Proteomes" id="UP000653797">
    <property type="component" value="Unassembled WGS sequence"/>
</dbReference>
<comment type="similarity">
    <text evidence="7">Belongs to the PINc/VapC protein family.</text>
</comment>
<evidence type="ECO:0000256" key="2">
    <source>
        <dbReference type="ARBA" id="ARBA00022649"/>
    </source>
</evidence>
<dbReference type="SUPFAM" id="SSF88723">
    <property type="entry name" value="PIN domain-like"/>
    <property type="match status" value="1"/>
</dbReference>
<keyword evidence="3" id="KW-0540">Nuclease</keyword>
<evidence type="ECO:0000313" key="9">
    <source>
        <dbReference type="EMBL" id="MBD2755238.1"/>
    </source>
</evidence>
<gene>
    <name evidence="9" type="ORF">IC230_20220</name>
</gene>
<keyword evidence="5" id="KW-0378">Hydrolase</keyword>
<evidence type="ECO:0000259" key="8">
    <source>
        <dbReference type="Pfam" id="PF01850"/>
    </source>
</evidence>
<dbReference type="PANTHER" id="PTHR33653:SF1">
    <property type="entry name" value="RIBONUCLEASE VAPC2"/>
    <property type="match status" value="1"/>
</dbReference>
<evidence type="ECO:0000313" key="10">
    <source>
        <dbReference type="Proteomes" id="UP000653797"/>
    </source>
</evidence>
<dbReference type="CDD" id="cd18738">
    <property type="entry name" value="PIN_VapC4-5_FitB-like"/>
    <property type="match status" value="1"/>
</dbReference>
<organism evidence="9 10">
    <name type="scientific">Spirosoma validum</name>
    <dbReference type="NCBI Taxonomy" id="2771355"/>
    <lineage>
        <taxon>Bacteria</taxon>
        <taxon>Pseudomonadati</taxon>
        <taxon>Bacteroidota</taxon>
        <taxon>Cytophagia</taxon>
        <taxon>Cytophagales</taxon>
        <taxon>Cytophagaceae</taxon>
        <taxon>Spirosoma</taxon>
    </lineage>
</organism>
<evidence type="ECO:0000256" key="4">
    <source>
        <dbReference type="ARBA" id="ARBA00022723"/>
    </source>
</evidence>
<comment type="cofactor">
    <cofactor evidence="1">
        <name>Mg(2+)</name>
        <dbReference type="ChEBI" id="CHEBI:18420"/>
    </cofactor>
</comment>
<sequence length="124" mass="14019">MILDSNILIYFVEPNYDTLRAYLAEQKEPLYISLITKLEVLGFHKLKPVHKSELEQLLDIVSLLPITNNIINEAIRLRQQRKRSLGDSIIAATALLYNQPILTHNTSDFDGISGLEVISMASVL</sequence>
<dbReference type="GO" id="GO:0004518">
    <property type="term" value="F:nuclease activity"/>
    <property type="evidence" value="ECO:0007669"/>
    <property type="project" value="UniProtKB-KW"/>
</dbReference>
<evidence type="ECO:0000256" key="6">
    <source>
        <dbReference type="ARBA" id="ARBA00022842"/>
    </source>
</evidence>
<evidence type="ECO:0000256" key="7">
    <source>
        <dbReference type="ARBA" id="ARBA00038093"/>
    </source>
</evidence>
<reference evidence="9" key="1">
    <citation type="submission" date="2020-09" db="EMBL/GenBank/DDBJ databases">
        <authorList>
            <person name="Kim M.K."/>
        </authorList>
    </citation>
    <scope>NUCLEOTIDE SEQUENCE</scope>
    <source>
        <strain evidence="9">BT704</strain>
    </source>
</reference>
<comment type="caution">
    <text evidence="9">The sequence shown here is derived from an EMBL/GenBank/DDBJ whole genome shotgun (WGS) entry which is preliminary data.</text>
</comment>
<dbReference type="GO" id="GO:0016787">
    <property type="term" value="F:hydrolase activity"/>
    <property type="evidence" value="ECO:0007669"/>
    <property type="project" value="UniProtKB-KW"/>
</dbReference>
<dbReference type="EMBL" id="JACXAA010000007">
    <property type="protein sequence ID" value="MBD2755238.1"/>
    <property type="molecule type" value="Genomic_DNA"/>
</dbReference>
<dbReference type="InterPro" id="IPR050556">
    <property type="entry name" value="Type_II_TA_system_RNase"/>
</dbReference>
<protein>
    <submittedName>
        <fullName evidence="9">Type II toxin-antitoxin system VapC family toxin</fullName>
    </submittedName>
</protein>
<dbReference type="PANTHER" id="PTHR33653">
    <property type="entry name" value="RIBONUCLEASE VAPC2"/>
    <property type="match status" value="1"/>
</dbReference>
<accession>A0A927B4P0</accession>
<evidence type="ECO:0000256" key="5">
    <source>
        <dbReference type="ARBA" id="ARBA00022801"/>
    </source>
</evidence>
<dbReference type="GO" id="GO:0046872">
    <property type="term" value="F:metal ion binding"/>
    <property type="evidence" value="ECO:0007669"/>
    <property type="project" value="UniProtKB-KW"/>
</dbReference>
<proteinExistence type="inferred from homology"/>
<keyword evidence="10" id="KW-1185">Reference proteome</keyword>
<dbReference type="Gene3D" id="3.40.50.1010">
    <property type="entry name" value="5'-nuclease"/>
    <property type="match status" value="1"/>
</dbReference>
<name>A0A927B4P0_9BACT</name>
<evidence type="ECO:0000256" key="1">
    <source>
        <dbReference type="ARBA" id="ARBA00001946"/>
    </source>
</evidence>
<keyword evidence="4" id="KW-0479">Metal-binding</keyword>